<accession>A0AA41E9H4</accession>
<dbReference type="InterPro" id="IPR013391">
    <property type="entry name" value="T3SS_HrpB2"/>
</dbReference>
<dbReference type="AlphaFoldDB" id="A0AA41E9H4"/>
<organism evidence="1 2">
    <name type="scientific">Burkholderia ambifaria</name>
    <dbReference type="NCBI Taxonomy" id="152480"/>
    <lineage>
        <taxon>Bacteria</taxon>
        <taxon>Pseudomonadati</taxon>
        <taxon>Pseudomonadota</taxon>
        <taxon>Betaproteobacteria</taxon>
        <taxon>Burkholderiales</taxon>
        <taxon>Burkholderiaceae</taxon>
        <taxon>Burkholderia</taxon>
        <taxon>Burkholderia cepacia complex</taxon>
    </lineage>
</organism>
<sequence>MNQALSSLAMDLMRMQPTSPGQPSDAHIAAVPPHVADSFEAMMQRGVMGPSSQTGDTAGTMISELVRGEDAAIQYVSNDMMYMMQNAGSMSTGELTASAIQLQVEAASLQVDMQMKMSVVTSSKDAIETLMKNQ</sequence>
<proteinExistence type="predicted"/>
<dbReference type="Pfam" id="PF09487">
    <property type="entry name" value="HrpB2"/>
    <property type="match status" value="1"/>
</dbReference>
<reference evidence="1" key="1">
    <citation type="submission" date="2021-04" db="EMBL/GenBank/DDBJ databases">
        <title>A collection of bacterial strains from the Burkholderia cepacia Research Laboratory and Repository.</title>
        <authorList>
            <person name="Lipuma J."/>
            <person name="Spilker T."/>
        </authorList>
    </citation>
    <scope>NUCLEOTIDE SEQUENCE</scope>
    <source>
        <strain evidence="1">AU36012</strain>
    </source>
</reference>
<evidence type="ECO:0000313" key="2">
    <source>
        <dbReference type="Proteomes" id="UP000682266"/>
    </source>
</evidence>
<evidence type="ECO:0000313" key="1">
    <source>
        <dbReference type="EMBL" id="MBR8130783.1"/>
    </source>
</evidence>
<protein>
    <submittedName>
        <fullName evidence="1">Type III secretion protein HrpB2</fullName>
    </submittedName>
</protein>
<comment type="caution">
    <text evidence="1">The sequence shown here is derived from an EMBL/GenBank/DDBJ whole genome shotgun (WGS) entry which is preliminary data.</text>
</comment>
<dbReference type="EMBL" id="JAGSVG010000015">
    <property type="protein sequence ID" value="MBR8130783.1"/>
    <property type="molecule type" value="Genomic_DNA"/>
</dbReference>
<dbReference type="NCBIfam" id="TIGR02558">
    <property type="entry name" value="HrpB2"/>
    <property type="match status" value="1"/>
</dbReference>
<dbReference type="RefSeq" id="WP_105787720.1">
    <property type="nucleotide sequence ID" value="NZ_CADERF010000018.1"/>
</dbReference>
<gene>
    <name evidence="1" type="ORF">KDW93_17725</name>
</gene>
<dbReference type="Proteomes" id="UP000682266">
    <property type="component" value="Unassembled WGS sequence"/>
</dbReference>
<name>A0AA41E9H4_9BURK</name>